<accession>A0ABR4B4L4</accession>
<feature type="region of interest" description="Disordered" evidence="1">
    <location>
        <begin position="1"/>
        <end position="30"/>
    </location>
</feature>
<feature type="compositionally biased region" description="Acidic residues" evidence="1">
    <location>
        <begin position="68"/>
        <end position="83"/>
    </location>
</feature>
<dbReference type="InterPro" id="IPR053030">
    <property type="entry name" value="Ribosomal_biogenesis_FAF1-like"/>
</dbReference>
<organism evidence="2 3">
    <name type="scientific">Lepraria finkii</name>
    <dbReference type="NCBI Taxonomy" id="1340010"/>
    <lineage>
        <taxon>Eukaryota</taxon>
        <taxon>Fungi</taxon>
        <taxon>Dikarya</taxon>
        <taxon>Ascomycota</taxon>
        <taxon>Pezizomycotina</taxon>
        <taxon>Lecanoromycetes</taxon>
        <taxon>OSLEUM clade</taxon>
        <taxon>Lecanoromycetidae</taxon>
        <taxon>Lecanorales</taxon>
        <taxon>Lecanorineae</taxon>
        <taxon>Stereocaulaceae</taxon>
        <taxon>Lepraria</taxon>
    </lineage>
</organism>
<feature type="region of interest" description="Disordered" evidence="1">
    <location>
        <begin position="108"/>
        <end position="144"/>
    </location>
</feature>
<sequence>MASILGKRKRRDELLDLDSNPGQHVHEDSSSELQNLFRQHFEAAFEPLEDLKPLRANPENIVTASPDSDLESDWEGLSEEETEGAEIVHYTNSHTSKADVPKEEFKTFMTTKPPTPGGKPASSMIKRKNQDSADPDEATTDAANLKKDLALQRLLKESHLLDSQSSLSHSGQNRHKALDLRLRDMGSKSSIFRQQKMPLGPEEGVS</sequence>
<keyword evidence="3" id="KW-1185">Reference proteome</keyword>
<evidence type="ECO:0000313" key="3">
    <source>
        <dbReference type="Proteomes" id="UP001590951"/>
    </source>
</evidence>
<gene>
    <name evidence="2" type="ORF">ABVK25_007019</name>
</gene>
<feature type="region of interest" description="Disordered" evidence="1">
    <location>
        <begin position="161"/>
        <end position="206"/>
    </location>
</feature>
<name>A0ABR4B4L4_9LECA</name>
<dbReference type="PANTHER" id="PTHR28096:SF1">
    <property type="entry name" value="PROTEIN FAF1"/>
    <property type="match status" value="1"/>
</dbReference>
<dbReference type="EMBL" id="JBHFEH010000025">
    <property type="protein sequence ID" value="KAL2052779.1"/>
    <property type="molecule type" value="Genomic_DNA"/>
</dbReference>
<comment type="caution">
    <text evidence="2">The sequence shown here is derived from an EMBL/GenBank/DDBJ whole genome shotgun (WGS) entry which is preliminary data.</text>
</comment>
<dbReference type="PANTHER" id="PTHR28096">
    <property type="entry name" value="PROTEIN FAF1"/>
    <property type="match status" value="1"/>
</dbReference>
<feature type="compositionally biased region" description="Basic and acidic residues" evidence="1">
    <location>
        <begin position="176"/>
        <end position="186"/>
    </location>
</feature>
<feature type="compositionally biased region" description="Basic residues" evidence="1">
    <location>
        <begin position="1"/>
        <end position="10"/>
    </location>
</feature>
<protein>
    <submittedName>
        <fullName evidence="2">Uncharacterized protein</fullName>
    </submittedName>
</protein>
<proteinExistence type="predicted"/>
<dbReference type="Proteomes" id="UP001590951">
    <property type="component" value="Unassembled WGS sequence"/>
</dbReference>
<feature type="compositionally biased region" description="Low complexity" evidence="1">
    <location>
        <begin position="161"/>
        <end position="170"/>
    </location>
</feature>
<feature type="region of interest" description="Disordered" evidence="1">
    <location>
        <begin position="56"/>
        <end position="83"/>
    </location>
</feature>
<evidence type="ECO:0000313" key="2">
    <source>
        <dbReference type="EMBL" id="KAL2052779.1"/>
    </source>
</evidence>
<reference evidence="2 3" key="1">
    <citation type="submission" date="2024-09" db="EMBL/GenBank/DDBJ databases">
        <title>Rethinking Asexuality: The Enigmatic Case of Functional Sexual Genes in Lepraria (Stereocaulaceae).</title>
        <authorList>
            <person name="Doellman M."/>
            <person name="Sun Y."/>
            <person name="Barcenas-Pena A."/>
            <person name="Lumbsch H.T."/>
            <person name="Grewe F."/>
        </authorList>
    </citation>
    <scope>NUCLEOTIDE SEQUENCE [LARGE SCALE GENOMIC DNA]</scope>
    <source>
        <strain evidence="2 3">Grewe 0041</strain>
    </source>
</reference>
<evidence type="ECO:0000256" key="1">
    <source>
        <dbReference type="SAM" id="MobiDB-lite"/>
    </source>
</evidence>